<evidence type="ECO:0000256" key="10">
    <source>
        <dbReference type="ARBA" id="ARBA00023157"/>
    </source>
</evidence>
<dbReference type="InterPro" id="IPR050450">
    <property type="entry name" value="COX15/CtaA_HemeA_synthase"/>
</dbReference>
<comment type="caution">
    <text evidence="13">The sequence shown here is derived from an EMBL/GenBank/DDBJ whole genome shotgun (WGS) entry which is preliminary data.</text>
</comment>
<keyword evidence="2" id="KW-1003">Cell membrane</keyword>
<feature type="transmembrane region" description="Helical" evidence="12">
    <location>
        <begin position="12"/>
        <end position="31"/>
    </location>
</feature>
<evidence type="ECO:0000256" key="12">
    <source>
        <dbReference type="SAM" id="Phobius"/>
    </source>
</evidence>
<evidence type="ECO:0000256" key="11">
    <source>
        <dbReference type="ARBA" id="ARBA00023444"/>
    </source>
</evidence>
<keyword evidence="4" id="KW-0479">Metal-binding</keyword>
<evidence type="ECO:0000256" key="7">
    <source>
        <dbReference type="ARBA" id="ARBA00023004"/>
    </source>
</evidence>
<dbReference type="Proteomes" id="UP000231019">
    <property type="component" value="Unassembled WGS sequence"/>
</dbReference>
<reference evidence="13 14" key="1">
    <citation type="submission" date="2017-09" db="EMBL/GenBank/DDBJ databases">
        <title>Depth-based differentiation of microbial function through sediment-hosted aquifers and enrichment of novel symbionts in the deep terrestrial subsurface.</title>
        <authorList>
            <person name="Probst A.J."/>
            <person name="Ladd B."/>
            <person name="Jarett J.K."/>
            <person name="Geller-Mcgrath D.E."/>
            <person name="Sieber C.M."/>
            <person name="Emerson J.B."/>
            <person name="Anantharaman K."/>
            <person name="Thomas B.C."/>
            <person name="Malmstrom R."/>
            <person name="Stieglmeier M."/>
            <person name="Klingl A."/>
            <person name="Woyke T."/>
            <person name="Ryan C.M."/>
            <person name="Banfield J.F."/>
        </authorList>
    </citation>
    <scope>NUCLEOTIDE SEQUENCE [LARGE SCALE GENOMIC DNA]</scope>
    <source>
        <strain evidence="13">CG17_big_fil_post_rev_8_21_14_2_50_48_46</strain>
    </source>
</reference>
<keyword evidence="3 12" id="KW-0812">Transmembrane</keyword>
<comment type="pathway">
    <text evidence="11">Porphyrin-containing compound metabolism.</text>
</comment>
<feature type="transmembrane region" description="Helical" evidence="12">
    <location>
        <begin position="128"/>
        <end position="150"/>
    </location>
</feature>
<gene>
    <name evidence="13" type="ORF">COW36_23310</name>
</gene>
<accession>A0A2M7FXR9</accession>
<name>A0A2M7FXR9_9BACT</name>
<evidence type="ECO:0000256" key="3">
    <source>
        <dbReference type="ARBA" id="ARBA00022692"/>
    </source>
</evidence>
<evidence type="ECO:0000256" key="9">
    <source>
        <dbReference type="ARBA" id="ARBA00023136"/>
    </source>
</evidence>
<evidence type="ECO:0000313" key="13">
    <source>
        <dbReference type="EMBL" id="PIW13972.1"/>
    </source>
</evidence>
<feature type="transmembrane region" description="Helical" evidence="12">
    <location>
        <begin position="256"/>
        <end position="279"/>
    </location>
</feature>
<feature type="transmembrane region" description="Helical" evidence="12">
    <location>
        <begin position="95"/>
        <end position="116"/>
    </location>
</feature>
<evidence type="ECO:0000256" key="4">
    <source>
        <dbReference type="ARBA" id="ARBA00022723"/>
    </source>
</evidence>
<evidence type="ECO:0000256" key="2">
    <source>
        <dbReference type="ARBA" id="ARBA00022475"/>
    </source>
</evidence>
<dbReference type="GO" id="GO:0006784">
    <property type="term" value="P:heme A biosynthetic process"/>
    <property type="evidence" value="ECO:0007669"/>
    <property type="project" value="InterPro"/>
</dbReference>
<keyword evidence="8" id="KW-0350">Heme biosynthesis</keyword>
<dbReference type="Pfam" id="PF02628">
    <property type="entry name" value="COX15-CtaA"/>
    <property type="match status" value="1"/>
</dbReference>
<comment type="subcellular location">
    <subcellularLocation>
        <location evidence="1">Membrane</location>
        <topology evidence="1">Multi-pass membrane protein</topology>
    </subcellularLocation>
</comment>
<feature type="transmembrane region" description="Helical" evidence="12">
    <location>
        <begin position="66"/>
        <end position="83"/>
    </location>
</feature>
<keyword evidence="10" id="KW-1015">Disulfide bond</keyword>
<dbReference type="GO" id="GO:0016491">
    <property type="term" value="F:oxidoreductase activity"/>
    <property type="evidence" value="ECO:0007669"/>
    <property type="project" value="UniProtKB-KW"/>
</dbReference>
<dbReference type="InterPro" id="IPR003780">
    <property type="entry name" value="COX15/CtaA_fam"/>
</dbReference>
<keyword evidence="9 12" id="KW-0472">Membrane</keyword>
<proteinExistence type="predicted"/>
<dbReference type="GO" id="GO:0016020">
    <property type="term" value="C:membrane"/>
    <property type="evidence" value="ECO:0007669"/>
    <property type="project" value="UniProtKB-SubCell"/>
</dbReference>
<protein>
    <submittedName>
        <fullName evidence="13">Cytochrome oxidase assembly protein</fullName>
    </submittedName>
</protein>
<keyword evidence="5 12" id="KW-1133">Transmembrane helix</keyword>
<dbReference type="AlphaFoldDB" id="A0A2M7FXR9"/>
<organism evidence="13 14">
    <name type="scientific">bacterium (Candidatus Blackallbacteria) CG17_big_fil_post_rev_8_21_14_2_50_48_46</name>
    <dbReference type="NCBI Taxonomy" id="2014261"/>
    <lineage>
        <taxon>Bacteria</taxon>
        <taxon>Candidatus Blackallbacteria</taxon>
    </lineage>
</organism>
<dbReference type="PANTHER" id="PTHR35457">
    <property type="entry name" value="HEME A SYNTHASE"/>
    <property type="match status" value="1"/>
</dbReference>
<keyword evidence="7" id="KW-0408">Iron</keyword>
<feature type="transmembrane region" description="Helical" evidence="12">
    <location>
        <begin position="285"/>
        <end position="307"/>
    </location>
</feature>
<evidence type="ECO:0000256" key="5">
    <source>
        <dbReference type="ARBA" id="ARBA00022989"/>
    </source>
</evidence>
<keyword evidence="6" id="KW-0560">Oxidoreductase</keyword>
<dbReference type="GO" id="GO:0046872">
    <property type="term" value="F:metal ion binding"/>
    <property type="evidence" value="ECO:0007669"/>
    <property type="project" value="UniProtKB-KW"/>
</dbReference>
<feature type="transmembrane region" description="Helical" evidence="12">
    <location>
        <begin position="224"/>
        <end position="244"/>
    </location>
</feature>
<dbReference type="EMBL" id="PFFQ01000065">
    <property type="protein sequence ID" value="PIW13972.1"/>
    <property type="molecule type" value="Genomic_DNA"/>
</dbReference>
<feature type="transmembrane region" description="Helical" evidence="12">
    <location>
        <begin position="170"/>
        <end position="190"/>
    </location>
</feature>
<sequence>MKQPSPAFTRYAWGLLAFLVGVILWGAWVRISGAGAGCGNHWPTCNGVVLPIAPNTKTLIEFTHRLTSGLCLPLVLGMMIWAWKLFPKQHAVRKAAALTLFFLLSEAALGAGLVKFELVAQNTSVARAITAALHLINTFTLAATSALVAWWSAHPAPLAWNQNRQAKWPLLLAMAALIVTGMSGAVTALGDTLFPTTIFVEGGIFARLQEDLSGSTHFLVQLRLIHPILAVGLAFYLLFLSSSLRADHEEGPRMRLGSLLTTLTICQFLVGFSNILLAAPGLIQIVHLLLAVSIWLTLILLLVSVLAEEAENAGIEKPLAVTSG</sequence>
<evidence type="ECO:0000256" key="6">
    <source>
        <dbReference type="ARBA" id="ARBA00023002"/>
    </source>
</evidence>
<evidence type="ECO:0000256" key="1">
    <source>
        <dbReference type="ARBA" id="ARBA00004141"/>
    </source>
</evidence>
<evidence type="ECO:0000313" key="14">
    <source>
        <dbReference type="Proteomes" id="UP000231019"/>
    </source>
</evidence>
<dbReference type="PANTHER" id="PTHR35457:SF1">
    <property type="entry name" value="HEME A SYNTHASE"/>
    <property type="match status" value="1"/>
</dbReference>
<evidence type="ECO:0000256" key="8">
    <source>
        <dbReference type="ARBA" id="ARBA00023133"/>
    </source>
</evidence>